<dbReference type="SFLD" id="SFLDS00019">
    <property type="entry name" value="Glutathione_Transferase_(cytos"/>
    <property type="match status" value="1"/>
</dbReference>
<dbReference type="InterPro" id="IPR036282">
    <property type="entry name" value="Glutathione-S-Trfase_C_sf"/>
</dbReference>
<comment type="caution">
    <text evidence="2">The sequence shown here is derived from an EMBL/GenBank/DDBJ whole genome shotgun (WGS) entry which is preliminary data.</text>
</comment>
<keyword evidence="3" id="KW-1185">Reference proteome</keyword>
<dbReference type="SUPFAM" id="SSF47616">
    <property type="entry name" value="GST C-terminal domain-like"/>
    <property type="match status" value="1"/>
</dbReference>
<dbReference type="Gene3D" id="3.40.30.10">
    <property type="entry name" value="Glutaredoxin"/>
    <property type="match status" value="1"/>
</dbReference>
<dbReference type="SFLD" id="SFLDG00358">
    <property type="entry name" value="Main_(cytGST)"/>
    <property type="match status" value="1"/>
</dbReference>
<dbReference type="Proteomes" id="UP001382455">
    <property type="component" value="Unassembled WGS sequence"/>
</dbReference>
<dbReference type="InterPro" id="IPR036249">
    <property type="entry name" value="Thioredoxin-like_sf"/>
</dbReference>
<evidence type="ECO:0000259" key="1">
    <source>
        <dbReference type="PROSITE" id="PS50404"/>
    </source>
</evidence>
<evidence type="ECO:0000313" key="2">
    <source>
        <dbReference type="EMBL" id="MEI4548235.1"/>
    </source>
</evidence>
<organism evidence="2 3">
    <name type="scientific">Pseudoalteromonas spongiae</name>
    <dbReference type="NCBI Taxonomy" id="298657"/>
    <lineage>
        <taxon>Bacteria</taxon>
        <taxon>Pseudomonadati</taxon>
        <taxon>Pseudomonadota</taxon>
        <taxon>Gammaproteobacteria</taxon>
        <taxon>Alteromonadales</taxon>
        <taxon>Pseudoalteromonadaceae</taxon>
        <taxon>Pseudoalteromonas</taxon>
    </lineage>
</organism>
<dbReference type="SUPFAM" id="SSF52833">
    <property type="entry name" value="Thioredoxin-like"/>
    <property type="match status" value="1"/>
</dbReference>
<proteinExistence type="predicted"/>
<evidence type="ECO:0000313" key="3">
    <source>
        <dbReference type="Proteomes" id="UP001382455"/>
    </source>
</evidence>
<dbReference type="PANTHER" id="PTHR42673:SF4">
    <property type="entry name" value="MALEYLACETOACETATE ISOMERASE"/>
    <property type="match status" value="1"/>
</dbReference>
<dbReference type="Pfam" id="PF13409">
    <property type="entry name" value="GST_N_2"/>
    <property type="match status" value="1"/>
</dbReference>
<dbReference type="RefSeq" id="WP_336434266.1">
    <property type="nucleotide sequence ID" value="NZ_JBAWKS010000001.1"/>
</dbReference>
<dbReference type="InterPro" id="IPR004045">
    <property type="entry name" value="Glutathione_S-Trfase_N"/>
</dbReference>
<reference evidence="2 3" key="1">
    <citation type="submission" date="2023-12" db="EMBL/GenBank/DDBJ databases">
        <title>Friends and Foes: Symbiotic and Algicidal bacterial influence on Karenia brevis blooms.</title>
        <authorList>
            <person name="Fei C."/>
            <person name="Mohamed A.R."/>
            <person name="Booker A."/>
            <person name="Arshad M."/>
            <person name="Klass S."/>
            <person name="Ahn S."/>
            <person name="Gilbert P.M."/>
            <person name="Heil C.A."/>
            <person name="Martinez J.M."/>
            <person name="Amin S.A."/>
        </authorList>
    </citation>
    <scope>NUCLEOTIDE SEQUENCE [LARGE SCALE GENOMIC DNA]</scope>
    <source>
        <strain evidence="2 3">CE15</strain>
    </source>
</reference>
<dbReference type="PROSITE" id="PS50404">
    <property type="entry name" value="GST_NTER"/>
    <property type="match status" value="1"/>
</dbReference>
<name>A0ABU8EMN6_9GAMM</name>
<dbReference type="CDD" id="cd03043">
    <property type="entry name" value="GST_N_1"/>
    <property type="match status" value="1"/>
</dbReference>
<dbReference type="EMBL" id="JBAWKS010000001">
    <property type="protein sequence ID" value="MEI4548235.1"/>
    <property type="molecule type" value="Genomic_DNA"/>
</dbReference>
<dbReference type="Gene3D" id="1.20.1050.10">
    <property type="match status" value="1"/>
</dbReference>
<gene>
    <name evidence="2" type="ORF">WAE96_00740</name>
</gene>
<protein>
    <submittedName>
        <fullName evidence="2">Glutathione S-transferase family protein</fullName>
    </submittedName>
</protein>
<dbReference type="PANTHER" id="PTHR42673">
    <property type="entry name" value="MALEYLACETOACETATE ISOMERASE"/>
    <property type="match status" value="1"/>
</dbReference>
<dbReference type="InterPro" id="IPR040079">
    <property type="entry name" value="Glutathione_S-Trfase"/>
</dbReference>
<feature type="domain" description="GST N-terminal" evidence="1">
    <location>
        <begin position="1"/>
        <end position="81"/>
    </location>
</feature>
<accession>A0ABU8EMN6</accession>
<sequence length="217" mass="24544">MDLYIANKNYSSWSLRAWLVMKKFNLSFTEHNLKLETPSFSNTLATIAPIAKVPVLVDGSTTIWDSLAICEYINEAYLYNKGWPSDPQQRAKARALAAEMHAGFNSLRNQLPMNIRAKRKVELTAQSQNDIARIEQIFSEQHTLFQHQGGWLFGDWGIVDAMFAPIALRFKTYGISLNAPATAYMHKVLSCSVLAEWIDLALQETEIVQMDEAGEEV</sequence>
<dbReference type="CDD" id="cd03194">
    <property type="entry name" value="GST_C_3"/>
    <property type="match status" value="1"/>
</dbReference>